<dbReference type="InterPro" id="IPR018062">
    <property type="entry name" value="HTH_AraC-typ_CS"/>
</dbReference>
<keyword evidence="1" id="KW-0805">Transcription regulation</keyword>
<accession>A0ABS7BV73</accession>
<proteinExistence type="predicted"/>
<evidence type="ECO:0000313" key="6">
    <source>
        <dbReference type="Proteomes" id="UP001519887"/>
    </source>
</evidence>
<comment type="caution">
    <text evidence="5">The sequence shown here is derived from an EMBL/GenBank/DDBJ whole genome shotgun (WGS) entry which is preliminary data.</text>
</comment>
<evidence type="ECO:0000256" key="3">
    <source>
        <dbReference type="ARBA" id="ARBA00023163"/>
    </source>
</evidence>
<dbReference type="PANTHER" id="PTHR43280">
    <property type="entry name" value="ARAC-FAMILY TRANSCRIPTIONAL REGULATOR"/>
    <property type="match status" value="1"/>
</dbReference>
<dbReference type="SUPFAM" id="SSF46689">
    <property type="entry name" value="Homeodomain-like"/>
    <property type="match status" value="2"/>
</dbReference>
<protein>
    <submittedName>
        <fullName evidence="5">AraC family transcriptional regulator</fullName>
    </submittedName>
</protein>
<sequence length="296" mass="34636">MAQAYSAEIPKEKLILAKKYPVQIVDTIGVNAHYQRLHWHDILEINFIKAGTGYYIINGQTFEFQQGDILLINSNDLHRAYETKDLVMQVISFDASWFMSSLRYDPVILSPFKEMGVSFTNLLDRNNQQIGMLRSLLLEIQDEHNRKESSYESIVYSIMLRFLATVNRHFRNTSMNRAKQAINAQQLEKIRNVIHAMEENYTHAWTLEELASLVYLSPSRFSDLFRYAVDTPPLLYLIHIRLERAIELLESNSMKIMDVAHECGFRSLSNFNRLFKKHIGASPKKLKNHHWKQTVR</sequence>
<evidence type="ECO:0000259" key="4">
    <source>
        <dbReference type="PROSITE" id="PS01124"/>
    </source>
</evidence>
<dbReference type="Gene3D" id="2.60.120.10">
    <property type="entry name" value="Jelly Rolls"/>
    <property type="match status" value="1"/>
</dbReference>
<gene>
    <name evidence="5" type="ORF">K0U00_00650</name>
</gene>
<dbReference type="Pfam" id="PF12833">
    <property type="entry name" value="HTH_18"/>
    <property type="match status" value="1"/>
</dbReference>
<dbReference type="PROSITE" id="PS00041">
    <property type="entry name" value="HTH_ARAC_FAMILY_1"/>
    <property type="match status" value="1"/>
</dbReference>
<dbReference type="PRINTS" id="PR00032">
    <property type="entry name" value="HTHARAC"/>
</dbReference>
<feature type="domain" description="HTH araC/xylS-type" evidence="4">
    <location>
        <begin position="191"/>
        <end position="289"/>
    </location>
</feature>
<dbReference type="PANTHER" id="PTHR43280:SF28">
    <property type="entry name" value="HTH-TYPE TRANSCRIPTIONAL ACTIVATOR RHAS"/>
    <property type="match status" value="1"/>
</dbReference>
<dbReference type="PROSITE" id="PS01124">
    <property type="entry name" value="HTH_ARAC_FAMILY_2"/>
    <property type="match status" value="1"/>
</dbReference>
<dbReference type="RefSeq" id="WP_210037886.1">
    <property type="nucleotide sequence ID" value="NZ_JBHLVU010000022.1"/>
</dbReference>
<dbReference type="InterPro" id="IPR003313">
    <property type="entry name" value="AraC-bd"/>
</dbReference>
<dbReference type="EMBL" id="JAHZIK010000005">
    <property type="protein sequence ID" value="MBW7452549.1"/>
    <property type="molecule type" value="Genomic_DNA"/>
</dbReference>
<organism evidence="5 6">
    <name type="scientific">Paenibacillus sepulcri</name>
    <dbReference type="NCBI Taxonomy" id="359917"/>
    <lineage>
        <taxon>Bacteria</taxon>
        <taxon>Bacillati</taxon>
        <taxon>Bacillota</taxon>
        <taxon>Bacilli</taxon>
        <taxon>Bacillales</taxon>
        <taxon>Paenibacillaceae</taxon>
        <taxon>Paenibacillus</taxon>
    </lineage>
</organism>
<dbReference type="Proteomes" id="UP001519887">
    <property type="component" value="Unassembled WGS sequence"/>
</dbReference>
<dbReference type="InterPro" id="IPR037923">
    <property type="entry name" value="HTH-like"/>
</dbReference>
<dbReference type="InterPro" id="IPR018060">
    <property type="entry name" value="HTH_AraC"/>
</dbReference>
<reference evidence="5 6" key="1">
    <citation type="submission" date="2021-07" db="EMBL/GenBank/DDBJ databases">
        <title>Paenibacillus radiodurans sp. nov., isolated from the southeastern edge of Tengger Desert.</title>
        <authorList>
            <person name="Zhang G."/>
        </authorList>
    </citation>
    <scope>NUCLEOTIDE SEQUENCE [LARGE SCALE GENOMIC DNA]</scope>
    <source>
        <strain evidence="5 6">CCM 7311</strain>
    </source>
</reference>
<name>A0ABS7BV73_9BACL</name>
<evidence type="ECO:0000313" key="5">
    <source>
        <dbReference type="EMBL" id="MBW7452549.1"/>
    </source>
</evidence>
<evidence type="ECO:0000256" key="1">
    <source>
        <dbReference type="ARBA" id="ARBA00023015"/>
    </source>
</evidence>
<dbReference type="InterPro" id="IPR014710">
    <property type="entry name" value="RmlC-like_jellyroll"/>
</dbReference>
<dbReference type="SMART" id="SM00342">
    <property type="entry name" value="HTH_ARAC"/>
    <property type="match status" value="1"/>
</dbReference>
<dbReference type="SUPFAM" id="SSF51215">
    <property type="entry name" value="Regulatory protein AraC"/>
    <property type="match status" value="1"/>
</dbReference>
<dbReference type="Gene3D" id="1.10.10.60">
    <property type="entry name" value="Homeodomain-like"/>
    <property type="match status" value="2"/>
</dbReference>
<dbReference type="InterPro" id="IPR020449">
    <property type="entry name" value="Tscrpt_reg_AraC-type_HTH"/>
</dbReference>
<dbReference type="InterPro" id="IPR009057">
    <property type="entry name" value="Homeodomain-like_sf"/>
</dbReference>
<evidence type="ECO:0000256" key="2">
    <source>
        <dbReference type="ARBA" id="ARBA00023125"/>
    </source>
</evidence>
<keyword evidence="3" id="KW-0804">Transcription</keyword>
<keyword evidence="6" id="KW-1185">Reference proteome</keyword>
<keyword evidence="2" id="KW-0238">DNA-binding</keyword>
<dbReference type="Pfam" id="PF02311">
    <property type="entry name" value="AraC_binding"/>
    <property type="match status" value="1"/>
</dbReference>